<dbReference type="Proteomes" id="UP001149165">
    <property type="component" value="Unassembled WGS sequence"/>
</dbReference>
<dbReference type="GO" id="GO:0005634">
    <property type="term" value="C:nucleus"/>
    <property type="evidence" value="ECO:0007669"/>
    <property type="project" value="TreeGrafter"/>
</dbReference>
<evidence type="ECO:0000313" key="4">
    <source>
        <dbReference type="Proteomes" id="UP001149165"/>
    </source>
</evidence>
<dbReference type="OrthoDB" id="7680836at2759"/>
<protein>
    <recommendedName>
        <fullName evidence="2">Grh/CP2 DB domain-containing protein</fullName>
    </recommendedName>
</protein>
<sequence length="512" mass="56834">MFHHRKNSQKPGVDLLTQFQSSFDEVLKRQNSDGAHPNHSYGQDDAHLMTGGDFEYSPTPNLKGLSELNFSQSFNTGLTPLDFLASQHPGCYTPRSRELGAIFHNQSGNLHSPSFKKLLTPLDLHMNAGINNSLDLGRPDAQCIAPQIVQAVPDIQQPTYDLSTSTHQNLVHGPMNEQESRSTAFDLFGFDPPANLGIISVANSAANTNTPSQVSPHNVTSLDFPYPQGKRKLFLPHYTRSPSRLTRNQISLPYRLANTNRHGQQPPPPPQALQYRTFIRITFDDERQILDPALYWRLWKEGRGMDEARQEGKGLTAVEYAPANGDTSHIQLEQVFEDGFCVTWVVEPAASTQVCTVPIRFRFLSTDFNYSKGVKGVPLRFCAMTELLSPKIAGTLSESEVCYCKVKLFRDHGAKRKQANDLQHVRKSIVKIEQKIKDMGLGGGSGKRGRANNTSTDVKDSGPRSKVAKNSLEDKLAMSQGMLTSSRTLTVLSLRVAAEDDPDIYPVEISTD</sequence>
<organism evidence="3 4">
    <name type="scientific">Penicillium angulare</name>
    <dbReference type="NCBI Taxonomy" id="116970"/>
    <lineage>
        <taxon>Eukaryota</taxon>
        <taxon>Fungi</taxon>
        <taxon>Dikarya</taxon>
        <taxon>Ascomycota</taxon>
        <taxon>Pezizomycotina</taxon>
        <taxon>Eurotiomycetes</taxon>
        <taxon>Eurotiomycetidae</taxon>
        <taxon>Eurotiales</taxon>
        <taxon>Aspergillaceae</taxon>
        <taxon>Penicillium</taxon>
    </lineage>
</organism>
<proteinExistence type="predicted"/>
<dbReference type="PANTHER" id="PTHR11037">
    <property type="entry name" value="TRANSCRIPTION FACTOR CP2"/>
    <property type="match status" value="1"/>
</dbReference>
<accession>A0A9W9FIK7</accession>
<gene>
    <name evidence="3" type="ORF">N7456_006810</name>
</gene>
<dbReference type="GO" id="GO:0001228">
    <property type="term" value="F:DNA-binding transcription activator activity, RNA polymerase II-specific"/>
    <property type="evidence" value="ECO:0007669"/>
    <property type="project" value="TreeGrafter"/>
</dbReference>
<dbReference type="AlphaFoldDB" id="A0A9W9FIK7"/>
<feature type="region of interest" description="Disordered" evidence="1">
    <location>
        <begin position="439"/>
        <end position="470"/>
    </location>
</feature>
<dbReference type="InterPro" id="IPR007604">
    <property type="entry name" value="CP2"/>
</dbReference>
<feature type="domain" description="Grh/CP2 DB" evidence="2">
    <location>
        <begin position="220"/>
        <end position="471"/>
    </location>
</feature>
<dbReference type="GO" id="GO:0000978">
    <property type="term" value="F:RNA polymerase II cis-regulatory region sequence-specific DNA binding"/>
    <property type="evidence" value="ECO:0007669"/>
    <property type="project" value="TreeGrafter"/>
</dbReference>
<evidence type="ECO:0000256" key="1">
    <source>
        <dbReference type="SAM" id="MobiDB-lite"/>
    </source>
</evidence>
<reference evidence="3" key="2">
    <citation type="journal article" date="2023" name="IMA Fungus">
        <title>Comparative genomic study of the Penicillium genus elucidates a diverse pangenome and 15 lateral gene transfer events.</title>
        <authorList>
            <person name="Petersen C."/>
            <person name="Sorensen T."/>
            <person name="Nielsen M.R."/>
            <person name="Sondergaard T.E."/>
            <person name="Sorensen J.L."/>
            <person name="Fitzpatrick D.A."/>
            <person name="Frisvad J.C."/>
            <person name="Nielsen K.L."/>
        </authorList>
    </citation>
    <scope>NUCLEOTIDE SEQUENCE</scope>
    <source>
        <strain evidence="3">IBT 30069</strain>
    </source>
</reference>
<dbReference type="PROSITE" id="PS51968">
    <property type="entry name" value="GRH_CP2_DB"/>
    <property type="match status" value="1"/>
</dbReference>
<dbReference type="PANTHER" id="PTHR11037:SF20">
    <property type="entry name" value="PROTEIN GRAINYHEAD"/>
    <property type="match status" value="1"/>
</dbReference>
<dbReference type="EMBL" id="JAPQKH010000004">
    <property type="protein sequence ID" value="KAJ5100758.1"/>
    <property type="molecule type" value="Genomic_DNA"/>
</dbReference>
<evidence type="ECO:0000313" key="3">
    <source>
        <dbReference type="EMBL" id="KAJ5100758.1"/>
    </source>
</evidence>
<reference evidence="3" key="1">
    <citation type="submission" date="2022-11" db="EMBL/GenBank/DDBJ databases">
        <authorList>
            <person name="Petersen C."/>
        </authorList>
    </citation>
    <scope>NUCLEOTIDE SEQUENCE</scope>
    <source>
        <strain evidence="3">IBT 30069</strain>
    </source>
</reference>
<evidence type="ECO:0000259" key="2">
    <source>
        <dbReference type="PROSITE" id="PS51968"/>
    </source>
</evidence>
<dbReference type="InterPro" id="IPR040167">
    <property type="entry name" value="TF_CP2-like"/>
</dbReference>
<dbReference type="Pfam" id="PF04516">
    <property type="entry name" value="CP2"/>
    <property type="match status" value="1"/>
</dbReference>
<keyword evidence="4" id="KW-1185">Reference proteome</keyword>
<comment type="caution">
    <text evidence="3">The sequence shown here is derived from an EMBL/GenBank/DDBJ whole genome shotgun (WGS) entry which is preliminary data.</text>
</comment>
<name>A0A9W9FIK7_9EURO</name>